<dbReference type="GO" id="GO:0006537">
    <property type="term" value="P:glutamate biosynthetic process"/>
    <property type="evidence" value="ECO:0007669"/>
    <property type="project" value="InterPro"/>
</dbReference>
<dbReference type="Gene3D" id="3.20.20.70">
    <property type="entry name" value="Aldolase class I"/>
    <property type="match status" value="1"/>
</dbReference>
<dbReference type="InterPro" id="IPR002932">
    <property type="entry name" value="Glu_synthdom"/>
</dbReference>
<dbReference type="GO" id="GO:0015930">
    <property type="term" value="F:glutamate synthase activity"/>
    <property type="evidence" value="ECO:0007669"/>
    <property type="project" value="InterPro"/>
</dbReference>
<accession>A0A538T7C0</accession>
<evidence type="ECO:0000313" key="4">
    <source>
        <dbReference type="Proteomes" id="UP000316852"/>
    </source>
</evidence>
<evidence type="ECO:0000259" key="2">
    <source>
        <dbReference type="Pfam" id="PF01645"/>
    </source>
</evidence>
<gene>
    <name evidence="3" type="ORF">E6K76_04930</name>
</gene>
<evidence type="ECO:0000313" key="3">
    <source>
        <dbReference type="EMBL" id="TMQ59414.1"/>
    </source>
</evidence>
<comment type="similarity">
    <text evidence="1">Belongs to the glutamate synthase family.</text>
</comment>
<dbReference type="EMBL" id="VBOW01000022">
    <property type="protein sequence ID" value="TMQ59414.1"/>
    <property type="molecule type" value="Genomic_DNA"/>
</dbReference>
<dbReference type="InterPro" id="IPR013785">
    <property type="entry name" value="Aldolase_TIM"/>
</dbReference>
<protein>
    <recommendedName>
        <fullName evidence="2">Glutamate synthase domain-containing protein</fullName>
    </recommendedName>
</protein>
<comment type="caution">
    <text evidence="3">The sequence shown here is derived from an EMBL/GenBank/DDBJ whole genome shotgun (WGS) entry which is preliminary data.</text>
</comment>
<reference evidence="3 4" key="1">
    <citation type="journal article" date="2019" name="Nat. Microbiol.">
        <title>Mediterranean grassland soil C-N compound turnover is dependent on rainfall and depth, and is mediated by genomically divergent microorganisms.</title>
        <authorList>
            <person name="Diamond S."/>
            <person name="Andeer P.F."/>
            <person name="Li Z."/>
            <person name="Crits-Christoph A."/>
            <person name="Burstein D."/>
            <person name="Anantharaman K."/>
            <person name="Lane K.R."/>
            <person name="Thomas B.C."/>
            <person name="Pan C."/>
            <person name="Northen T.R."/>
            <person name="Banfield J.F."/>
        </authorList>
    </citation>
    <scope>NUCLEOTIDE SEQUENCE [LARGE SCALE GENOMIC DNA]</scope>
    <source>
        <strain evidence="3">WS_6</strain>
    </source>
</reference>
<organism evidence="3 4">
    <name type="scientific">Eiseniibacteriota bacterium</name>
    <dbReference type="NCBI Taxonomy" id="2212470"/>
    <lineage>
        <taxon>Bacteria</taxon>
        <taxon>Candidatus Eiseniibacteriota</taxon>
    </lineage>
</organism>
<dbReference type="Proteomes" id="UP000316852">
    <property type="component" value="Unassembled WGS sequence"/>
</dbReference>
<feature type="domain" description="Glutamate synthase" evidence="2">
    <location>
        <begin position="347"/>
        <end position="400"/>
    </location>
</feature>
<sequence>MGPYPHVDRLWSLACLGPRDSVSTYKRYHIETKPAPDLYPHPSRFRVRVKKHRLIGLLLKELVQYRGNMPVVLSRPCVYGVFSGPLGGLAPREHSCVGCLRCTTQYPDIVQIHPNPERAGLPGSDLGPDQVDTILYEARTGRVPVRGAGYRGMFGGPGWDGMWTDMSEIVRPTRDGIHGREFISTVTEIGEKPPYLAFDEEGRVSGSEPRVFAIQVPFLFDVPPPAVRSDALLHVTAEAARRIDSLAVVPFPLAAGLPESPEVVPLVRSEEDAALERMCWIPRMLLLEGWNRERYERIRGRFPESVVAVRVPAGTDVPEMVRAGARVLHLVADETARAGGRFFGDVILEIHRKLVLDGVREEVTLIGSGGIVLAEHVPKAIICGLDAVALEMAPMVALQARFRGPGRDPGAAAIRLPGLDHTWAVQRLVNLSASWRDQLLEILGAMGLREVRRLRGEVGRCMFQKELEREAFAGIEGYEG</sequence>
<dbReference type="AlphaFoldDB" id="A0A538T7C0"/>
<proteinExistence type="inferred from homology"/>
<name>A0A538T7C0_UNCEI</name>
<dbReference type="Pfam" id="PF01645">
    <property type="entry name" value="Glu_synthase"/>
    <property type="match status" value="1"/>
</dbReference>
<evidence type="ECO:0000256" key="1">
    <source>
        <dbReference type="ARBA" id="ARBA00009716"/>
    </source>
</evidence>
<dbReference type="SUPFAM" id="SSF51395">
    <property type="entry name" value="FMN-linked oxidoreductases"/>
    <property type="match status" value="1"/>
</dbReference>